<dbReference type="Proteomes" id="UP000199050">
    <property type="component" value="Unassembled WGS sequence"/>
</dbReference>
<proteinExistence type="predicted"/>
<protein>
    <submittedName>
        <fullName evidence="1">Uncharacterized protein</fullName>
    </submittedName>
</protein>
<dbReference type="RefSeq" id="WP_090714444.1">
    <property type="nucleotide sequence ID" value="NZ_CBCSKY010000009.1"/>
</dbReference>
<reference evidence="2" key="1">
    <citation type="submission" date="2016-10" db="EMBL/GenBank/DDBJ databases">
        <authorList>
            <person name="Varghese N."/>
            <person name="Submissions S."/>
        </authorList>
    </citation>
    <scope>NUCLEOTIDE SEQUENCE [LARGE SCALE GENOMIC DNA]</scope>
    <source>
        <strain evidence="2">CGMCC 1.11012</strain>
    </source>
</reference>
<evidence type="ECO:0000313" key="2">
    <source>
        <dbReference type="Proteomes" id="UP000199050"/>
    </source>
</evidence>
<dbReference type="AlphaFoldDB" id="A0A1G8QMH0"/>
<gene>
    <name evidence="1" type="ORF">SAMN05216192_11170</name>
</gene>
<dbReference type="OrthoDB" id="2586684at2"/>
<keyword evidence="2" id="KW-1185">Reference proteome</keyword>
<dbReference type="EMBL" id="FNDX01000011">
    <property type="protein sequence ID" value="SDJ05878.1"/>
    <property type="molecule type" value="Genomic_DNA"/>
</dbReference>
<organism evidence="1 2">
    <name type="scientific">Paenibacillus typhae</name>
    <dbReference type="NCBI Taxonomy" id="1174501"/>
    <lineage>
        <taxon>Bacteria</taxon>
        <taxon>Bacillati</taxon>
        <taxon>Bacillota</taxon>
        <taxon>Bacilli</taxon>
        <taxon>Bacillales</taxon>
        <taxon>Paenibacillaceae</taxon>
        <taxon>Paenibacillus</taxon>
    </lineage>
</organism>
<evidence type="ECO:0000313" key="1">
    <source>
        <dbReference type="EMBL" id="SDJ05878.1"/>
    </source>
</evidence>
<name>A0A1G8QMH0_9BACL</name>
<sequence>MEISRSPAVERKLTIHLPEHTSQRVIDFLVDLEHLDKSLFQSKIAAIFIESIERSIAVATPSVTIPLPEYLGKDHLEWIQHPFTKQLLTSWLLQLIKDVPDAVTRSHSSCNITNEVTVNQGAHPSSSDSSVLECAELEFAEKTAPDKSGTDTPPFQITNPYHAKLVGFFLDGE</sequence>
<dbReference type="STRING" id="1174501.SAMN05216192_11170"/>
<accession>A0A1G8QMH0</accession>